<sequence length="244" mass="27028">MSDTEDNPPAVDAAENSFTDTSDSVPVSESHHTYDEPSASRCSGKPKTVHEFLGGGRAADVLLWREKFLSSGLLFGTTIAWVVFHWWQVTLLSVASNVLLLLFISLFIWSNVTSLLNRPPPPIPKLHLSEDSVQSIAKTLRIELNAALGLLHAAALGKDLKLFLKVSASLWFLSIVGGWFSSLTLLYSGIVAALTSFVIYDKYEHEIDKYSKLLVCEAKKQYKKIDELVLSKIPKAPPRDKKSE</sequence>
<keyword evidence="2" id="KW-1185">Reference proteome</keyword>
<proteinExistence type="predicted"/>
<comment type="caution">
    <text evidence="1">The sequence shown here is derived from an EMBL/GenBank/DDBJ whole genome shotgun (WGS) entry which is preliminary data.</text>
</comment>
<protein>
    <submittedName>
        <fullName evidence="1">Uncharacterized protein</fullName>
    </submittedName>
</protein>
<evidence type="ECO:0000313" key="1">
    <source>
        <dbReference type="EMBL" id="KAJ7562189.1"/>
    </source>
</evidence>
<dbReference type="EMBL" id="CM055094">
    <property type="protein sequence ID" value="KAJ7562189.1"/>
    <property type="molecule type" value="Genomic_DNA"/>
</dbReference>
<organism evidence="1 2">
    <name type="scientific">Diphasiastrum complanatum</name>
    <name type="common">Issler's clubmoss</name>
    <name type="synonym">Lycopodium complanatum</name>
    <dbReference type="NCBI Taxonomy" id="34168"/>
    <lineage>
        <taxon>Eukaryota</taxon>
        <taxon>Viridiplantae</taxon>
        <taxon>Streptophyta</taxon>
        <taxon>Embryophyta</taxon>
        <taxon>Tracheophyta</taxon>
        <taxon>Lycopodiopsida</taxon>
        <taxon>Lycopodiales</taxon>
        <taxon>Lycopodiaceae</taxon>
        <taxon>Lycopodioideae</taxon>
        <taxon>Diphasiastrum</taxon>
    </lineage>
</organism>
<dbReference type="Proteomes" id="UP001162992">
    <property type="component" value="Chromosome 3"/>
</dbReference>
<accession>A0ACC2E6Q8</accession>
<reference evidence="2" key="1">
    <citation type="journal article" date="2024" name="Proc. Natl. Acad. Sci. U.S.A.">
        <title>Extraordinary preservation of gene collinearity over three hundred million years revealed in homosporous lycophytes.</title>
        <authorList>
            <person name="Li C."/>
            <person name="Wickell D."/>
            <person name="Kuo L.Y."/>
            <person name="Chen X."/>
            <person name="Nie B."/>
            <person name="Liao X."/>
            <person name="Peng D."/>
            <person name="Ji J."/>
            <person name="Jenkins J."/>
            <person name="Williams M."/>
            <person name="Shu S."/>
            <person name="Plott C."/>
            <person name="Barry K."/>
            <person name="Rajasekar S."/>
            <person name="Grimwood J."/>
            <person name="Han X."/>
            <person name="Sun S."/>
            <person name="Hou Z."/>
            <person name="He W."/>
            <person name="Dai G."/>
            <person name="Sun C."/>
            <person name="Schmutz J."/>
            <person name="Leebens-Mack J.H."/>
            <person name="Li F.W."/>
            <person name="Wang L."/>
        </authorList>
    </citation>
    <scope>NUCLEOTIDE SEQUENCE [LARGE SCALE GENOMIC DNA]</scope>
    <source>
        <strain evidence="2">cv. PW_Plant_1</strain>
    </source>
</reference>
<gene>
    <name evidence="1" type="ORF">O6H91_03G057900</name>
</gene>
<name>A0ACC2E6Q8_DIPCM</name>
<evidence type="ECO:0000313" key="2">
    <source>
        <dbReference type="Proteomes" id="UP001162992"/>
    </source>
</evidence>